<dbReference type="RefSeq" id="WP_079471322.1">
    <property type="nucleotide sequence ID" value="NZ_FUZZ01000003.1"/>
</dbReference>
<evidence type="ECO:0000256" key="7">
    <source>
        <dbReference type="ARBA" id="ARBA00023237"/>
    </source>
</evidence>
<keyword evidence="3" id="KW-0813">Transport</keyword>
<protein>
    <submittedName>
        <fullName evidence="10">Outer membrane protein TolC</fullName>
    </submittedName>
</protein>
<feature type="signal peptide" evidence="9">
    <location>
        <begin position="1"/>
        <end position="19"/>
    </location>
</feature>
<evidence type="ECO:0000256" key="4">
    <source>
        <dbReference type="ARBA" id="ARBA00022452"/>
    </source>
</evidence>
<feature type="coiled-coil region" evidence="8">
    <location>
        <begin position="370"/>
        <end position="397"/>
    </location>
</feature>
<sequence length="471" mass="52119">MNIWKPLCLLVIAAGCCSAAVMGQTRPLTLQEALQTGLKNYQSIKAKENYAKAATANISAVKREYLPDLNLAAQNSYGTVNGENGPMWGYKGWTTGASGPVLPSQNWNAAFGGLYLANISWDVVTFGRQHAKVQAAKEQLYTNQADLEQEKFEQQVRIAGAYLNLLAAQRLRGSMESNLKRAQDLQHIIVSRALNGLSAGVDSSIANAEVSKAKLTLVDAVNYENAQSNKLAEMMDVPPQDFTLDTTFVTKIPNQLLETVSAQDSVSLKNQPLLKLFSSRVTLSDANQKLISKNAMPRLSFMGVMQTRGSGFDYDYSAANLSHYSQAYWSGVKPQVSNYLVGLNLSWTVTDLWRTHSQVARQHYTTEGLKNEYNQTYSRLQHQLQLSEQQIDNAVKKYREAPTGLKAASDAFLQKSTLYENGLSNIADLAQALYNINRAETDRDIAYNGVWQAILYKSATVGDLQLFLNQL</sequence>
<evidence type="ECO:0000256" key="9">
    <source>
        <dbReference type="SAM" id="SignalP"/>
    </source>
</evidence>
<dbReference type="GO" id="GO:0015288">
    <property type="term" value="F:porin activity"/>
    <property type="evidence" value="ECO:0007669"/>
    <property type="project" value="TreeGrafter"/>
</dbReference>
<keyword evidence="5" id="KW-0812">Transmembrane</keyword>
<keyword evidence="9" id="KW-0732">Signal</keyword>
<dbReference type="Gene3D" id="1.20.1600.10">
    <property type="entry name" value="Outer membrane efflux proteins (OEP)"/>
    <property type="match status" value="1"/>
</dbReference>
<dbReference type="GO" id="GO:1990281">
    <property type="term" value="C:efflux pump complex"/>
    <property type="evidence" value="ECO:0007669"/>
    <property type="project" value="TreeGrafter"/>
</dbReference>
<keyword evidence="8" id="KW-0175">Coiled coil</keyword>
<gene>
    <name evidence="10" type="ORF">SAMN05660461_4042</name>
</gene>
<keyword evidence="4" id="KW-1134">Transmembrane beta strand</keyword>
<keyword evidence="11" id="KW-1185">Reference proteome</keyword>
<proteinExistence type="inferred from homology"/>
<evidence type="ECO:0000256" key="3">
    <source>
        <dbReference type="ARBA" id="ARBA00022448"/>
    </source>
</evidence>
<evidence type="ECO:0000256" key="5">
    <source>
        <dbReference type="ARBA" id="ARBA00022692"/>
    </source>
</evidence>
<organism evidence="10 11">
    <name type="scientific">Chitinophaga ginsengisegetis</name>
    <dbReference type="NCBI Taxonomy" id="393003"/>
    <lineage>
        <taxon>Bacteria</taxon>
        <taxon>Pseudomonadati</taxon>
        <taxon>Bacteroidota</taxon>
        <taxon>Chitinophagia</taxon>
        <taxon>Chitinophagales</taxon>
        <taxon>Chitinophagaceae</taxon>
        <taxon>Chitinophaga</taxon>
    </lineage>
</organism>
<dbReference type="PANTHER" id="PTHR30026">
    <property type="entry name" value="OUTER MEMBRANE PROTEIN TOLC"/>
    <property type="match status" value="1"/>
</dbReference>
<dbReference type="PROSITE" id="PS51257">
    <property type="entry name" value="PROKAR_LIPOPROTEIN"/>
    <property type="match status" value="1"/>
</dbReference>
<dbReference type="Pfam" id="PF02321">
    <property type="entry name" value="OEP"/>
    <property type="match status" value="1"/>
</dbReference>
<comment type="similarity">
    <text evidence="2">Belongs to the outer membrane factor (OMF) (TC 1.B.17) family.</text>
</comment>
<name>A0A1T5P5V6_9BACT</name>
<evidence type="ECO:0000313" key="11">
    <source>
        <dbReference type="Proteomes" id="UP000190166"/>
    </source>
</evidence>
<dbReference type="Proteomes" id="UP000190166">
    <property type="component" value="Unassembled WGS sequence"/>
</dbReference>
<evidence type="ECO:0000256" key="1">
    <source>
        <dbReference type="ARBA" id="ARBA00004442"/>
    </source>
</evidence>
<keyword evidence="6" id="KW-0472">Membrane</keyword>
<dbReference type="InterPro" id="IPR051906">
    <property type="entry name" value="TolC-like"/>
</dbReference>
<reference evidence="10 11" key="1">
    <citation type="submission" date="2017-02" db="EMBL/GenBank/DDBJ databases">
        <authorList>
            <person name="Peterson S.W."/>
        </authorList>
    </citation>
    <scope>NUCLEOTIDE SEQUENCE [LARGE SCALE GENOMIC DNA]</scope>
    <source>
        <strain evidence="10 11">DSM 18108</strain>
    </source>
</reference>
<dbReference type="InterPro" id="IPR003423">
    <property type="entry name" value="OMP_efflux"/>
</dbReference>
<evidence type="ECO:0000313" key="10">
    <source>
        <dbReference type="EMBL" id="SKD08091.1"/>
    </source>
</evidence>
<dbReference type="SUPFAM" id="SSF56954">
    <property type="entry name" value="Outer membrane efflux proteins (OEP)"/>
    <property type="match status" value="1"/>
</dbReference>
<feature type="chain" id="PRO_5012391620" evidence="9">
    <location>
        <begin position="20"/>
        <end position="471"/>
    </location>
</feature>
<evidence type="ECO:0000256" key="6">
    <source>
        <dbReference type="ARBA" id="ARBA00023136"/>
    </source>
</evidence>
<dbReference type="GO" id="GO:0009279">
    <property type="term" value="C:cell outer membrane"/>
    <property type="evidence" value="ECO:0007669"/>
    <property type="project" value="UniProtKB-SubCell"/>
</dbReference>
<dbReference type="STRING" id="393003.SAMN05660461_4042"/>
<keyword evidence="7" id="KW-0998">Cell outer membrane</keyword>
<comment type="subcellular location">
    <subcellularLocation>
        <location evidence="1">Cell outer membrane</location>
    </subcellularLocation>
</comment>
<dbReference type="AlphaFoldDB" id="A0A1T5P5V6"/>
<evidence type="ECO:0000256" key="2">
    <source>
        <dbReference type="ARBA" id="ARBA00007613"/>
    </source>
</evidence>
<evidence type="ECO:0000256" key="8">
    <source>
        <dbReference type="SAM" id="Coils"/>
    </source>
</evidence>
<dbReference type="GO" id="GO:0015562">
    <property type="term" value="F:efflux transmembrane transporter activity"/>
    <property type="evidence" value="ECO:0007669"/>
    <property type="project" value="InterPro"/>
</dbReference>
<dbReference type="PANTHER" id="PTHR30026:SF20">
    <property type="entry name" value="OUTER MEMBRANE PROTEIN TOLC"/>
    <property type="match status" value="1"/>
</dbReference>
<dbReference type="EMBL" id="FUZZ01000003">
    <property type="protein sequence ID" value="SKD08091.1"/>
    <property type="molecule type" value="Genomic_DNA"/>
</dbReference>
<accession>A0A1T5P5V6</accession>